<evidence type="ECO:0000256" key="1">
    <source>
        <dbReference type="SAM" id="SignalP"/>
    </source>
</evidence>
<feature type="domain" description="Glucose/Sorbosone dehydrogenase" evidence="3">
    <location>
        <begin position="280"/>
        <end position="361"/>
    </location>
</feature>
<dbReference type="Pfam" id="PF06283">
    <property type="entry name" value="ThuA"/>
    <property type="match status" value="1"/>
</dbReference>
<dbReference type="InterPro" id="IPR029062">
    <property type="entry name" value="Class_I_gatase-like"/>
</dbReference>
<feature type="domain" description="ThuA-like" evidence="2">
    <location>
        <begin position="43"/>
        <end position="252"/>
    </location>
</feature>
<name>A0ABW3M653_9PSEU</name>
<dbReference type="InterPro" id="IPR011042">
    <property type="entry name" value="6-blade_b-propeller_TolB-like"/>
</dbReference>
<dbReference type="PANTHER" id="PTHR40469">
    <property type="entry name" value="SECRETED GLYCOSYL HYDROLASE"/>
    <property type="match status" value="1"/>
</dbReference>
<accession>A0ABW3M653</accession>
<sequence>MFRRRMAAVYRRVVSVAAVVLAGLSVTSAYTAAAAPADDPPFRALVFSKTAAFRHDSIPDGIAAIQKLGQEHNFTVDATEDAGAFTDANLAKYQVVIFLSTTGDVLDDTQQAAFEKYVQAGGGYAGIHSAADTEYSWPWYGKLVGAYFKQHPTPQTATVKVEDPAHPSTQGLPEKWSRFDEWYDYQTDPRPNVHVLTSLDETSYTGGTMGYDHPDTWCQDYDGGRSWYTGLGHTKESYTEPNFLHLILGGIQTAAGVVPADCSASQDKSFQKVTLDDNTSNPMMLDVAPDGRVFYIDRLGDVKVIRPTGGVLTAAHMDVFTANESGLLGMALDPGFATNNWIWLYYSPNGKDVDRLSRFTVTAGNTLDMTSEKITLEVPVQRAECCLMAA</sequence>
<protein>
    <submittedName>
        <fullName evidence="4">ThuA domain-containing protein</fullName>
    </submittedName>
</protein>
<evidence type="ECO:0000313" key="5">
    <source>
        <dbReference type="Proteomes" id="UP001597045"/>
    </source>
</evidence>
<keyword evidence="1" id="KW-0732">Signal</keyword>
<evidence type="ECO:0000259" key="2">
    <source>
        <dbReference type="Pfam" id="PF06283"/>
    </source>
</evidence>
<dbReference type="Pfam" id="PF07995">
    <property type="entry name" value="GSDH"/>
    <property type="match status" value="1"/>
</dbReference>
<feature type="chain" id="PRO_5047069281" evidence="1">
    <location>
        <begin position="32"/>
        <end position="390"/>
    </location>
</feature>
<dbReference type="Gene3D" id="3.40.50.880">
    <property type="match status" value="1"/>
</dbReference>
<dbReference type="PANTHER" id="PTHR40469:SF2">
    <property type="entry name" value="GALACTOSE-BINDING DOMAIN-LIKE SUPERFAMILY PROTEIN"/>
    <property type="match status" value="1"/>
</dbReference>
<gene>
    <name evidence="4" type="ORF">ACFQ1S_11760</name>
</gene>
<dbReference type="InterPro" id="IPR029010">
    <property type="entry name" value="ThuA-like"/>
</dbReference>
<dbReference type="SUPFAM" id="SSF50952">
    <property type="entry name" value="Soluble quinoprotein glucose dehydrogenase"/>
    <property type="match status" value="1"/>
</dbReference>
<dbReference type="EMBL" id="JBHTIS010000554">
    <property type="protein sequence ID" value="MFD1046193.1"/>
    <property type="molecule type" value="Genomic_DNA"/>
</dbReference>
<dbReference type="InterPro" id="IPR012938">
    <property type="entry name" value="Glc/Sorbosone_DH"/>
</dbReference>
<evidence type="ECO:0000259" key="3">
    <source>
        <dbReference type="Pfam" id="PF07995"/>
    </source>
</evidence>
<proteinExistence type="predicted"/>
<dbReference type="InterPro" id="IPR011041">
    <property type="entry name" value="Quinoprot_gluc/sorb_DH_b-prop"/>
</dbReference>
<organism evidence="4 5">
    <name type="scientific">Kibdelosporangium lantanae</name>
    <dbReference type="NCBI Taxonomy" id="1497396"/>
    <lineage>
        <taxon>Bacteria</taxon>
        <taxon>Bacillati</taxon>
        <taxon>Actinomycetota</taxon>
        <taxon>Actinomycetes</taxon>
        <taxon>Pseudonocardiales</taxon>
        <taxon>Pseudonocardiaceae</taxon>
        <taxon>Kibdelosporangium</taxon>
    </lineage>
</organism>
<reference evidence="5" key="1">
    <citation type="journal article" date="2019" name="Int. J. Syst. Evol. Microbiol.">
        <title>The Global Catalogue of Microorganisms (GCM) 10K type strain sequencing project: providing services to taxonomists for standard genome sequencing and annotation.</title>
        <authorList>
            <consortium name="The Broad Institute Genomics Platform"/>
            <consortium name="The Broad Institute Genome Sequencing Center for Infectious Disease"/>
            <person name="Wu L."/>
            <person name="Ma J."/>
        </authorList>
    </citation>
    <scope>NUCLEOTIDE SEQUENCE [LARGE SCALE GENOMIC DNA]</scope>
    <source>
        <strain evidence="5">JCM 31486</strain>
    </source>
</reference>
<dbReference type="Gene3D" id="2.120.10.30">
    <property type="entry name" value="TolB, C-terminal domain"/>
    <property type="match status" value="1"/>
</dbReference>
<keyword evidence="5" id="KW-1185">Reference proteome</keyword>
<dbReference type="Proteomes" id="UP001597045">
    <property type="component" value="Unassembled WGS sequence"/>
</dbReference>
<evidence type="ECO:0000313" key="4">
    <source>
        <dbReference type="EMBL" id="MFD1046193.1"/>
    </source>
</evidence>
<feature type="signal peptide" evidence="1">
    <location>
        <begin position="1"/>
        <end position="31"/>
    </location>
</feature>
<comment type="caution">
    <text evidence="4">The sequence shown here is derived from an EMBL/GenBank/DDBJ whole genome shotgun (WGS) entry which is preliminary data.</text>
</comment>
<dbReference type="SUPFAM" id="SSF52317">
    <property type="entry name" value="Class I glutamine amidotransferase-like"/>
    <property type="match status" value="1"/>
</dbReference>